<dbReference type="Pfam" id="PF21505">
    <property type="entry name" value="RPN2_N"/>
    <property type="match status" value="1"/>
</dbReference>
<feature type="domain" description="26S proteasome non-ATPase regulatory subunit 1/RPN2 N-terminal" evidence="2">
    <location>
        <begin position="168"/>
        <end position="240"/>
    </location>
</feature>
<evidence type="ECO:0000259" key="2">
    <source>
        <dbReference type="Pfam" id="PF21505"/>
    </source>
</evidence>
<keyword evidence="4" id="KW-1185">Reference proteome</keyword>
<dbReference type="PANTHER" id="PTHR10943">
    <property type="entry name" value="26S PROTEASOME NON-ATPASE REGULATORY SUBUNIT"/>
    <property type="match status" value="1"/>
</dbReference>
<organism evidence="3 4">
    <name type="scientific">Polyodon spathula</name>
    <name type="common">North American paddlefish</name>
    <name type="synonym">Squalus spathula</name>
    <dbReference type="NCBI Taxonomy" id="7913"/>
    <lineage>
        <taxon>Eukaryota</taxon>
        <taxon>Metazoa</taxon>
        <taxon>Chordata</taxon>
        <taxon>Craniata</taxon>
        <taxon>Vertebrata</taxon>
        <taxon>Euteleostomi</taxon>
        <taxon>Actinopterygii</taxon>
        <taxon>Chondrostei</taxon>
        <taxon>Acipenseriformes</taxon>
        <taxon>Polyodontidae</taxon>
        <taxon>Polyodon</taxon>
    </lineage>
</organism>
<comment type="caution">
    <text evidence="3">The sequence shown here is derived from an EMBL/GenBank/DDBJ whole genome shotgun (WGS) entry which is preliminary data.</text>
</comment>
<dbReference type="PANTHER" id="PTHR10943:SF2">
    <property type="entry name" value="26S PROTEASOME NON-ATPASE REGULATORY SUBUNIT 1"/>
    <property type="match status" value="1"/>
</dbReference>
<accession>A0ABS2YF91</accession>
<feature type="non-terminal residue" evidence="3">
    <location>
        <position position="241"/>
    </location>
</feature>
<gene>
    <name evidence="3" type="primary">Psmd1_0</name>
    <name evidence="3" type="ORF">GTO93_0019333</name>
</gene>
<proteinExistence type="predicted"/>
<dbReference type="EMBL" id="JAAWVQ010146760">
    <property type="protein sequence ID" value="MBN3285383.1"/>
    <property type="molecule type" value="Genomic_DNA"/>
</dbReference>
<protein>
    <submittedName>
        <fullName evidence="3">PSMD1 ATPase</fullName>
    </submittedName>
</protein>
<evidence type="ECO:0000313" key="4">
    <source>
        <dbReference type="Proteomes" id="UP001166093"/>
    </source>
</evidence>
<reference evidence="3" key="1">
    <citation type="journal article" date="2021" name="Cell">
        <title>Tracing the genetic footprints of vertebrate landing in non-teleost ray-finned fishes.</title>
        <authorList>
            <person name="Bi X."/>
            <person name="Wang K."/>
            <person name="Yang L."/>
            <person name="Pan H."/>
            <person name="Jiang H."/>
            <person name="Wei Q."/>
            <person name="Fang M."/>
            <person name="Yu H."/>
            <person name="Zhu C."/>
            <person name="Cai Y."/>
            <person name="He Y."/>
            <person name="Gan X."/>
            <person name="Zeng H."/>
            <person name="Yu D."/>
            <person name="Zhu Y."/>
            <person name="Jiang H."/>
            <person name="Qiu Q."/>
            <person name="Yang H."/>
            <person name="Zhang Y.E."/>
            <person name="Wang W."/>
            <person name="Zhu M."/>
            <person name="He S."/>
            <person name="Zhang G."/>
        </authorList>
    </citation>
    <scope>NUCLEOTIDE SEQUENCE</scope>
    <source>
        <strain evidence="3">Pddl_001</strain>
    </source>
</reference>
<feature type="non-terminal residue" evidence="3">
    <location>
        <position position="1"/>
    </location>
</feature>
<dbReference type="Proteomes" id="UP001166093">
    <property type="component" value="Unassembled WGS sequence"/>
</dbReference>
<evidence type="ECO:0000256" key="1">
    <source>
        <dbReference type="ARBA" id="ARBA00022737"/>
    </source>
</evidence>
<sequence length="241" mass="27435">TQRAIHSPLIVFVFRHEFLLHPRNRVCLKEILKDVRSRSRTAGVQPALLGLVHSTSESRDSWQSVRLLEQLLKTVFKGHPDEATWVGHFIPKKRECILEIKKNACKAIRASLCAETGHFMAYQGRQGLIQQRPHTRFPGTRVNFYKGTQTGIYVFIKRAPIYGMDSGEFALPKLDTVVSDFWAEISESVDKIEVLYEDETFRSREFATLVASKVFYHLGAFEEALNYALGAGDLFNVSDDS</sequence>
<keyword evidence="1" id="KW-0677">Repeat</keyword>
<name>A0ABS2YF91_POLSP</name>
<evidence type="ECO:0000313" key="3">
    <source>
        <dbReference type="EMBL" id="MBN3285383.1"/>
    </source>
</evidence>
<dbReference type="InterPro" id="IPR048570">
    <property type="entry name" value="PSMD1_RPN2_N"/>
</dbReference>